<keyword evidence="1" id="KW-0812">Transmembrane</keyword>
<keyword evidence="1" id="KW-0472">Membrane</keyword>
<keyword evidence="4" id="KW-1185">Reference proteome</keyword>
<reference evidence="3 4" key="1">
    <citation type="journal article" date="2022" name="Int. J. Syst. Evol. Microbiol.">
        <title>Apilactobacillus apisilvae sp. nov., Nicolia spurrieriana gen. nov. sp. nov., Bombilactobacillus folatiphilus sp. nov. and Bombilactobacillus thymidiniphilus sp. nov., four new lactic acid bacterial isolates from stingless bees Tetragonula carbonaria and Austroplebeia australis.</title>
        <authorList>
            <person name="Oliphant S.A."/>
            <person name="Watson-Haigh N.S."/>
            <person name="Sumby K.M."/>
            <person name="Gardner J."/>
            <person name="Groom S."/>
            <person name="Jiranek V."/>
        </authorList>
    </citation>
    <scope>NUCLEOTIDE SEQUENCE [LARGE SCALE GENOMIC DNA]</scope>
    <source>
        <strain evidence="3 4">SG4_A1</strain>
    </source>
</reference>
<dbReference type="EMBL" id="CP093365">
    <property type="protein sequence ID" value="UQS83861.1"/>
    <property type="molecule type" value="Genomic_DNA"/>
</dbReference>
<feature type="transmembrane region" description="Helical" evidence="1">
    <location>
        <begin position="119"/>
        <end position="139"/>
    </location>
</feature>
<dbReference type="Gene3D" id="3.30.565.10">
    <property type="entry name" value="Histidine kinase-like ATPase, C-terminal domain"/>
    <property type="match status" value="1"/>
</dbReference>
<feature type="transmembrane region" description="Helical" evidence="1">
    <location>
        <begin position="40"/>
        <end position="64"/>
    </location>
</feature>
<proteinExistence type="predicted"/>
<name>A0ABY4PDR3_9LACO</name>
<dbReference type="PANTHER" id="PTHR40448">
    <property type="entry name" value="TWO-COMPONENT SENSOR HISTIDINE KINASE"/>
    <property type="match status" value="1"/>
</dbReference>
<dbReference type="InterPro" id="IPR036890">
    <property type="entry name" value="HATPase_C_sf"/>
</dbReference>
<feature type="transmembrane region" description="Helical" evidence="1">
    <location>
        <begin position="159"/>
        <end position="177"/>
    </location>
</feature>
<feature type="transmembrane region" description="Helical" evidence="1">
    <location>
        <begin position="84"/>
        <end position="107"/>
    </location>
</feature>
<sequence>MIIVNMWFDWLEDSSLIYLILILEHFLAYDHQKRYFVTDILAALGWGLIGNLIGDSYIVIWLIVTMILKMIKSRSFKLDHYYGLIKIFSIAIVLSFEILEQIIYLVFYNTIDNLTVDLIVFLAIKFVLLFVFIFIIYSFFSKMTDFIRQIVFLKIDKQLFWFSFVLFILWEAAIVFLQIKKLMVQSIFIVFYLYLLFIIFSFFMSRLYIRSYLANAEATQKLKQDKELRQYLKVIESEYDEMRRFKHDYQNILLSLDGFVKEQHSPQFDKYYQELLKQQPVKQDLRQSTIANIDYLQNDPIRGLIIQKFLLAKEANISLDVELTQPIFIKANNILAIVRIIGILLDNALEQVQQIGAKIFRCAFNADGDTATIIIDNQCKPLDNVNQLFRSGYTTKDKHEGLGLGNVRELISKESNLLLNTHIIGDHLRISLTIIN</sequence>
<evidence type="ECO:0000313" key="4">
    <source>
        <dbReference type="Proteomes" id="UP000831947"/>
    </source>
</evidence>
<dbReference type="SUPFAM" id="SSF55874">
    <property type="entry name" value="ATPase domain of HSP90 chaperone/DNA topoisomerase II/histidine kinase"/>
    <property type="match status" value="1"/>
</dbReference>
<dbReference type="Pfam" id="PF14501">
    <property type="entry name" value="HATPase_c_5"/>
    <property type="match status" value="1"/>
</dbReference>
<evidence type="ECO:0000313" key="3">
    <source>
        <dbReference type="EMBL" id="UQS83861.1"/>
    </source>
</evidence>
<gene>
    <name evidence="3" type="ORF">MOO47_01275</name>
</gene>
<evidence type="ECO:0000256" key="1">
    <source>
        <dbReference type="SAM" id="Phobius"/>
    </source>
</evidence>
<feature type="domain" description="Sensor histidine kinase NatK-like C-terminal" evidence="2">
    <location>
        <begin position="333"/>
        <end position="423"/>
    </location>
</feature>
<dbReference type="PANTHER" id="PTHR40448:SF1">
    <property type="entry name" value="TWO-COMPONENT SENSOR HISTIDINE KINASE"/>
    <property type="match status" value="1"/>
</dbReference>
<keyword evidence="1" id="KW-1133">Transmembrane helix</keyword>
<organism evidence="3 4">
    <name type="scientific">Bombilactobacillus thymidiniphilus</name>
    <dbReference type="NCBI Taxonomy" id="2923363"/>
    <lineage>
        <taxon>Bacteria</taxon>
        <taxon>Bacillati</taxon>
        <taxon>Bacillota</taxon>
        <taxon>Bacilli</taxon>
        <taxon>Lactobacillales</taxon>
        <taxon>Lactobacillaceae</taxon>
        <taxon>Bombilactobacillus</taxon>
    </lineage>
</organism>
<evidence type="ECO:0000259" key="2">
    <source>
        <dbReference type="Pfam" id="PF14501"/>
    </source>
</evidence>
<feature type="transmembrane region" description="Helical" evidence="1">
    <location>
        <begin position="183"/>
        <end position="203"/>
    </location>
</feature>
<accession>A0ABY4PDR3</accession>
<dbReference type="Proteomes" id="UP000831947">
    <property type="component" value="Chromosome"/>
</dbReference>
<protein>
    <submittedName>
        <fullName evidence="3">GHKL domain-containing protein</fullName>
    </submittedName>
</protein>
<dbReference type="RefSeq" id="WP_249513046.1">
    <property type="nucleotide sequence ID" value="NZ_CP093365.1"/>
</dbReference>
<dbReference type="InterPro" id="IPR032834">
    <property type="entry name" value="NatK-like_C"/>
</dbReference>